<dbReference type="Gene3D" id="3.40.30.10">
    <property type="entry name" value="Glutaredoxin"/>
    <property type="match status" value="1"/>
</dbReference>
<evidence type="ECO:0000259" key="6">
    <source>
        <dbReference type="PROSITE" id="PS51352"/>
    </source>
</evidence>
<keyword evidence="2" id="KW-0201">Cytochrome c-type biogenesis</keyword>
<sequence>MIDKCLVPMGLGLLLGLSPMPCAAQDGGIRCCVEGSVAGNDSCVLLIMPDGATDRTGRSDTIPVVGGRFFYEFSVGEPAVYSIRQYASNGVCNAAACFFAVDDTIRVTFHRMADERQPTVSCASPLNLELQRADSTLEAARRETRKRYSDSVGYYGSSEYRQFSRDCQNMAYRYAESHPTLVGLHFLKSLTMDHRLDTALANGRIEALFAEKYATRYPRHEMSKSIRHWIASRNLRVGGRYVDFYAPDKDGVWHTLSEEIEGKYALIDLWASWCGPCVEASRSMIPVYEKYKDRGFTIVGVAREKSVGSFVRELGRGKYPWLNLVDVNDECAVWERYGKIYVAGGTYLVDRDGIILAVDPTAEEVEAILREVL</sequence>
<dbReference type="InterPro" id="IPR000866">
    <property type="entry name" value="AhpC/TSA"/>
</dbReference>
<dbReference type="PANTHER" id="PTHR42852">
    <property type="entry name" value="THIOL:DISULFIDE INTERCHANGE PROTEIN DSBE"/>
    <property type="match status" value="1"/>
</dbReference>
<dbReference type="GO" id="GO:0017004">
    <property type="term" value="P:cytochrome complex assembly"/>
    <property type="evidence" value="ECO:0007669"/>
    <property type="project" value="UniProtKB-KW"/>
</dbReference>
<keyword evidence="8" id="KW-1185">Reference proteome</keyword>
<evidence type="ECO:0000256" key="5">
    <source>
        <dbReference type="SAM" id="SignalP"/>
    </source>
</evidence>
<dbReference type="AlphaFoldDB" id="A0A939B6D0"/>
<gene>
    <name evidence="7" type="ORF">H6B30_15280</name>
</gene>
<feature type="signal peptide" evidence="5">
    <location>
        <begin position="1"/>
        <end position="24"/>
    </location>
</feature>
<dbReference type="GO" id="GO:0016491">
    <property type="term" value="F:oxidoreductase activity"/>
    <property type="evidence" value="ECO:0007669"/>
    <property type="project" value="InterPro"/>
</dbReference>
<accession>A0A939B6D0</accession>
<protein>
    <submittedName>
        <fullName evidence="7">Redoxin domain-containing protein</fullName>
    </submittedName>
</protein>
<dbReference type="Pfam" id="PF00578">
    <property type="entry name" value="AhpC-TSA"/>
    <property type="match status" value="1"/>
</dbReference>
<dbReference type="InterPro" id="IPR013766">
    <property type="entry name" value="Thioredoxin_domain"/>
</dbReference>
<feature type="chain" id="PRO_5037359711" evidence="5">
    <location>
        <begin position="25"/>
        <end position="373"/>
    </location>
</feature>
<name>A0A939B6D0_9BACT</name>
<evidence type="ECO:0000256" key="3">
    <source>
        <dbReference type="ARBA" id="ARBA00023157"/>
    </source>
</evidence>
<dbReference type="CDD" id="cd02966">
    <property type="entry name" value="TlpA_like_family"/>
    <property type="match status" value="1"/>
</dbReference>
<feature type="domain" description="Thioredoxin" evidence="6">
    <location>
        <begin position="235"/>
        <end position="373"/>
    </location>
</feature>
<keyword evidence="4" id="KW-0676">Redox-active center</keyword>
<keyword evidence="3" id="KW-1015">Disulfide bond</keyword>
<evidence type="ECO:0000313" key="8">
    <source>
        <dbReference type="Proteomes" id="UP000764045"/>
    </source>
</evidence>
<keyword evidence="5" id="KW-0732">Signal</keyword>
<dbReference type="SUPFAM" id="SSF52833">
    <property type="entry name" value="Thioredoxin-like"/>
    <property type="match status" value="1"/>
</dbReference>
<dbReference type="Proteomes" id="UP000764045">
    <property type="component" value="Unassembled WGS sequence"/>
</dbReference>
<dbReference type="PROSITE" id="PS51352">
    <property type="entry name" value="THIOREDOXIN_2"/>
    <property type="match status" value="1"/>
</dbReference>
<organism evidence="7 8">
    <name type="scientific">Marseilla massiliensis</name>
    <dbReference type="NCBI Taxonomy" id="1841864"/>
    <lineage>
        <taxon>Bacteria</taxon>
        <taxon>Pseudomonadati</taxon>
        <taxon>Bacteroidota</taxon>
        <taxon>Bacteroidia</taxon>
        <taxon>Bacteroidales</taxon>
        <taxon>Prevotellaceae</taxon>
        <taxon>Marseilla</taxon>
    </lineage>
</organism>
<evidence type="ECO:0000256" key="2">
    <source>
        <dbReference type="ARBA" id="ARBA00022748"/>
    </source>
</evidence>
<dbReference type="InterPro" id="IPR050553">
    <property type="entry name" value="Thioredoxin_ResA/DsbE_sf"/>
</dbReference>
<dbReference type="GO" id="GO:0030313">
    <property type="term" value="C:cell envelope"/>
    <property type="evidence" value="ECO:0007669"/>
    <property type="project" value="UniProtKB-SubCell"/>
</dbReference>
<evidence type="ECO:0000256" key="1">
    <source>
        <dbReference type="ARBA" id="ARBA00004196"/>
    </source>
</evidence>
<comment type="caution">
    <text evidence="7">The sequence shown here is derived from an EMBL/GenBank/DDBJ whole genome shotgun (WGS) entry which is preliminary data.</text>
</comment>
<dbReference type="InterPro" id="IPR036249">
    <property type="entry name" value="Thioredoxin-like_sf"/>
</dbReference>
<proteinExistence type="predicted"/>
<dbReference type="GO" id="GO:0016209">
    <property type="term" value="F:antioxidant activity"/>
    <property type="evidence" value="ECO:0007669"/>
    <property type="project" value="InterPro"/>
</dbReference>
<dbReference type="PANTHER" id="PTHR42852:SF6">
    <property type="entry name" value="THIOL:DISULFIDE INTERCHANGE PROTEIN DSBE"/>
    <property type="match status" value="1"/>
</dbReference>
<evidence type="ECO:0000256" key="4">
    <source>
        <dbReference type="ARBA" id="ARBA00023284"/>
    </source>
</evidence>
<dbReference type="EMBL" id="JACJJL010000045">
    <property type="protein sequence ID" value="MBM6663087.1"/>
    <property type="molecule type" value="Genomic_DNA"/>
</dbReference>
<evidence type="ECO:0000313" key="7">
    <source>
        <dbReference type="EMBL" id="MBM6663087.1"/>
    </source>
</evidence>
<comment type="subcellular location">
    <subcellularLocation>
        <location evidence="1">Cell envelope</location>
    </subcellularLocation>
</comment>
<reference evidence="7 8" key="1">
    <citation type="journal article" date="2021" name="Sci. Rep.">
        <title>The distribution of antibiotic resistance genes in chicken gut microbiota commensals.</title>
        <authorList>
            <person name="Juricova H."/>
            <person name="Matiasovicova J."/>
            <person name="Kubasova T."/>
            <person name="Cejkova D."/>
            <person name="Rychlik I."/>
        </authorList>
    </citation>
    <scope>NUCLEOTIDE SEQUENCE [LARGE SCALE GENOMIC DNA]</scope>
    <source>
        <strain evidence="7 8">An819</strain>
    </source>
</reference>